<evidence type="ECO:0000313" key="3">
    <source>
        <dbReference type="EMBL" id="PSI01946.1"/>
    </source>
</evidence>
<reference evidence="4" key="1">
    <citation type="submission" date="2018-03" db="EMBL/GenBank/DDBJ databases">
        <title>Ecological and genomic features of two cosmopolitan and abundant freshwater picocyanobacteria.</title>
        <authorList>
            <person name="Cabello-Yeves P.J."/>
            <person name="Picazo A."/>
            <person name="Camacho A."/>
            <person name="Callieri C."/>
            <person name="Rosselli R."/>
            <person name="Roda-Garcia J."/>
            <person name="Coutinho F.H."/>
            <person name="Rodriguez-Valera F."/>
        </authorList>
    </citation>
    <scope>NUCLEOTIDE SEQUENCE [LARGE SCALE GENOMIC DNA]</scope>
    <source>
        <strain evidence="4">Tous</strain>
    </source>
</reference>
<keyword evidence="1" id="KW-0812">Transmembrane</keyword>
<keyword evidence="4" id="KW-1185">Reference proteome</keyword>
<organism evidence="3 4">
    <name type="scientific">Synechococcus lacustris str. Tous</name>
    <dbReference type="NCBI Taxonomy" id="1910958"/>
    <lineage>
        <taxon>Bacteria</taxon>
        <taxon>Bacillati</taxon>
        <taxon>Cyanobacteriota</taxon>
        <taxon>Cyanophyceae</taxon>
        <taxon>Synechococcales</taxon>
        <taxon>Synechococcaceae</taxon>
        <taxon>Synechococcus</taxon>
    </lineage>
</organism>
<keyword evidence="1" id="KW-0472">Membrane</keyword>
<dbReference type="Proteomes" id="UP000240206">
    <property type="component" value="Unassembled WGS sequence"/>
</dbReference>
<dbReference type="Pfam" id="PF07466">
    <property type="entry name" value="DUF1517"/>
    <property type="match status" value="1"/>
</dbReference>
<name>A0A2P7EFF6_9SYNE</name>
<evidence type="ECO:0000313" key="4">
    <source>
        <dbReference type="Proteomes" id="UP000240206"/>
    </source>
</evidence>
<dbReference type="PANTHER" id="PTHR33975:SF2">
    <property type="entry name" value="MYELIN-ASSOCIATED OLIGODENDROCYTE BASIC PROTEIN"/>
    <property type="match status" value="1"/>
</dbReference>
<feature type="transmembrane region" description="Helical" evidence="1">
    <location>
        <begin position="78"/>
        <end position="104"/>
    </location>
</feature>
<accession>A0A2P7EFF6</accession>
<dbReference type="PIRSF" id="PIRSF037221">
    <property type="entry name" value="DUF1517"/>
    <property type="match status" value="1"/>
</dbReference>
<dbReference type="InterPro" id="IPR053023">
    <property type="entry name" value="FLAP_modulator"/>
</dbReference>
<gene>
    <name evidence="3" type="ORF">C7K08_05380</name>
</gene>
<evidence type="ECO:0000256" key="1">
    <source>
        <dbReference type="SAM" id="Phobius"/>
    </source>
</evidence>
<dbReference type="PANTHER" id="PTHR33975">
    <property type="entry name" value="MYELIN-ASSOCIATED OLIGODENDROCYTE BASIC PROTEIN"/>
    <property type="match status" value="1"/>
</dbReference>
<evidence type="ECO:0000256" key="2">
    <source>
        <dbReference type="SAM" id="SignalP"/>
    </source>
</evidence>
<dbReference type="AlphaFoldDB" id="A0A2P7EFF6"/>
<protein>
    <recommendedName>
        <fullName evidence="5">DUF1517 domain-containing protein</fullName>
    </recommendedName>
</protein>
<keyword evidence="2" id="KW-0732">Signal</keyword>
<comment type="caution">
    <text evidence="3">The sequence shown here is derived from an EMBL/GenBank/DDBJ whole genome shotgun (WGS) entry which is preliminary data.</text>
</comment>
<keyword evidence="1" id="KW-1133">Transmembrane helix</keyword>
<dbReference type="EMBL" id="PXVC01000016">
    <property type="protein sequence ID" value="PSI01946.1"/>
    <property type="molecule type" value="Genomic_DNA"/>
</dbReference>
<feature type="chain" id="PRO_5015173678" description="DUF1517 domain-containing protein" evidence="2">
    <location>
        <begin position="28"/>
        <end position="315"/>
    </location>
</feature>
<evidence type="ECO:0008006" key="5">
    <source>
        <dbReference type="Google" id="ProtNLM"/>
    </source>
</evidence>
<proteinExistence type="predicted"/>
<feature type="signal peptide" evidence="2">
    <location>
        <begin position="1"/>
        <end position="27"/>
    </location>
</feature>
<sequence length="315" mass="32705">MRFFSLSLMPVIAAGLLFLGNPQPADAASGGRIGGGSFRSSSPSFRSGGGYGGGGGYRGGYGGGYGGGFGGGGIGFPFIVPFLGFGGGGLFGFLILMAIVGVVVNGLRGAIGGGVNPGLPAEREIVDGPVAVAQLQLGLLASARSLQQDLRRYARTADTSNSAGLQQVLQDATLALLRHPDQWVYANVELGQVPFNTAEATFNRLSMQERSKLSSEVTSNFAGRRRDENEASIVKAGDADASNDYIAITILVASRRRMTIKSVDTAEQLRDALGVLGAVPASDLLALEVIWQPDAEGDVLSADELITAYPQLKHL</sequence>
<dbReference type="RefSeq" id="WP_106499639.1">
    <property type="nucleotide sequence ID" value="NZ_PXVC01000016.1"/>
</dbReference>
<dbReference type="InterPro" id="IPR010903">
    <property type="entry name" value="DUF1517"/>
</dbReference>
<dbReference type="STRING" id="1910958.BTM30_08105"/>